<dbReference type="Proteomes" id="UP000774617">
    <property type="component" value="Unassembled WGS sequence"/>
</dbReference>
<name>A0ABQ8GRL9_9PEZI</name>
<feature type="compositionally biased region" description="Basic and acidic residues" evidence="1">
    <location>
        <begin position="74"/>
        <end position="99"/>
    </location>
</feature>
<evidence type="ECO:0000313" key="3">
    <source>
        <dbReference type="EMBL" id="KAH7061313.1"/>
    </source>
</evidence>
<sequence length="138" mass="15646">MMARLSPRCRELWPILYWMPALLGLSLRLALLIYHPSCISISPKYTTFRARREQTQRACQGPLSEGSHAAGPTVEREHPRLKDPHPRAETQERELRARTTPDVSVTAPALNVRGLVSIEKHTGWLVQHASKESTLTFL</sequence>
<gene>
    <name evidence="3" type="ORF">B0J12DRAFT_290014</name>
</gene>
<evidence type="ECO:0000256" key="1">
    <source>
        <dbReference type="SAM" id="MobiDB-lite"/>
    </source>
</evidence>
<evidence type="ECO:0000256" key="2">
    <source>
        <dbReference type="SAM" id="Phobius"/>
    </source>
</evidence>
<feature type="transmembrane region" description="Helical" evidence="2">
    <location>
        <begin position="12"/>
        <end position="34"/>
    </location>
</feature>
<dbReference type="EMBL" id="JAGTJR010000004">
    <property type="protein sequence ID" value="KAH7061313.1"/>
    <property type="molecule type" value="Genomic_DNA"/>
</dbReference>
<keyword evidence="2" id="KW-0812">Transmembrane</keyword>
<proteinExistence type="predicted"/>
<feature type="region of interest" description="Disordered" evidence="1">
    <location>
        <begin position="52"/>
        <end position="100"/>
    </location>
</feature>
<keyword evidence="2" id="KW-1133">Transmembrane helix</keyword>
<keyword evidence="2" id="KW-0472">Membrane</keyword>
<keyword evidence="4" id="KW-1185">Reference proteome</keyword>
<protein>
    <submittedName>
        <fullName evidence="3">Uncharacterized protein</fullName>
    </submittedName>
</protein>
<comment type="caution">
    <text evidence="3">The sequence shown here is derived from an EMBL/GenBank/DDBJ whole genome shotgun (WGS) entry which is preliminary data.</text>
</comment>
<accession>A0ABQ8GRL9</accession>
<evidence type="ECO:0000313" key="4">
    <source>
        <dbReference type="Proteomes" id="UP000774617"/>
    </source>
</evidence>
<reference evidence="3 4" key="1">
    <citation type="journal article" date="2021" name="Nat. Commun.">
        <title>Genetic determinants of endophytism in the Arabidopsis root mycobiome.</title>
        <authorList>
            <person name="Mesny F."/>
            <person name="Miyauchi S."/>
            <person name="Thiergart T."/>
            <person name="Pickel B."/>
            <person name="Atanasova L."/>
            <person name="Karlsson M."/>
            <person name="Huettel B."/>
            <person name="Barry K.W."/>
            <person name="Haridas S."/>
            <person name="Chen C."/>
            <person name="Bauer D."/>
            <person name="Andreopoulos W."/>
            <person name="Pangilinan J."/>
            <person name="LaButti K."/>
            <person name="Riley R."/>
            <person name="Lipzen A."/>
            <person name="Clum A."/>
            <person name="Drula E."/>
            <person name="Henrissat B."/>
            <person name="Kohler A."/>
            <person name="Grigoriev I.V."/>
            <person name="Martin F.M."/>
            <person name="Hacquard S."/>
        </authorList>
    </citation>
    <scope>NUCLEOTIDE SEQUENCE [LARGE SCALE GENOMIC DNA]</scope>
    <source>
        <strain evidence="3 4">MPI-SDFR-AT-0080</strain>
    </source>
</reference>
<organism evidence="3 4">
    <name type="scientific">Macrophomina phaseolina</name>
    <dbReference type="NCBI Taxonomy" id="35725"/>
    <lineage>
        <taxon>Eukaryota</taxon>
        <taxon>Fungi</taxon>
        <taxon>Dikarya</taxon>
        <taxon>Ascomycota</taxon>
        <taxon>Pezizomycotina</taxon>
        <taxon>Dothideomycetes</taxon>
        <taxon>Dothideomycetes incertae sedis</taxon>
        <taxon>Botryosphaeriales</taxon>
        <taxon>Botryosphaeriaceae</taxon>
        <taxon>Macrophomina</taxon>
    </lineage>
</organism>